<dbReference type="EMBL" id="JBHUOG010000002">
    <property type="protein sequence ID" value="MFD2794841.1"/>
    <property type="molecule type" value="Genomic_DNA"/>
</dbReference>
<reference evidence="2" key="1">
    <citation type="journal article" date="2019" name="Int. J. Syst. Evol. Microbiol.">
        <title>The Global Catalogue of Microorganisms (GCM) 10K type strain sequencing project: providing services to taxonomists for standard genome sequencing and annotation.</title>
        <authorList>
            <consortium name="The Broad Institute Genomics Platform"/>
            <consortium name="The Broad Institute Genome Sequencing Center for Infectious Disease"/>
            <person name="Wu L."/>
            <person name="Ma J."/>
        </authorList>
    </citation>
    <scope>NUCLEOTIDE SEQUENCE [LARGE SCALE GENOMIC DNA]</scope>
    <source>
        <strain evidence="2">CCM 7044</strain>
    </source>
</reference>
<dbReference type="RefSeq" id="WP_377184317.1">
    <property type="nucleotide sequence ID" value="NZ_JBHUOG010000002.1"/>
</dbReference>
<dbReference type="Pfam" id="PF07920">
    <property type="entry name" value="DUF1684"/>
    <property type="match status" value="1"/>
</dbReference>
<dbReference type="Proteomes" id="UP001597479">
    <property type="component" value="Unassembled WGS sequence"/>
</dbReference>
<accession>A0ABW5VUY7</accession>
<dbReference type="PANTHER" id="PTHR41913">
    <property type="entry name" value="DUF1684 DOMAIN-CONTAINING PROTEIN"/>
    <property type="match status" value="1"/>
</dbReference>
<evidence type="ECO:0000313" key="2">
    <source>
        <dbReference type="Proteomes" id="UP001597479"/>
    </source>
</evidence>
<dbReference type="PANTHER" id="PTHR41913:SF1">
    <property type="entry name" value="DUF1684 DOMAIN-CONTAINING PROTEIN"/>
    <property type="match status" value="1"/>
</dbReference>
<gene>
    <name evidence="1" type="ORF">ACFS27_14880</name>
</gene>
<evidence type="ECO:0000313" key="1">
    <source>
        <dbReference type="EMBL" id="MFD2794841.1"/>
    </source>
</evidence>
<organism evidence="1 2">
    <name type="scientific">Promicromonospora vindobonensis</name>
    <dbReference type="NCBI Taxonomy" id="195748"/>
    <lineage>
        <taxon>Bacteria</taxon>
        <taxon>Bacillati</taxon>
        <taxon>Actinomycetota</taxon>
        <taxon>Actinomycetes</taxon>
        <taxon>Micrococcales</taxon>
        <taxon>Promicromonosporaceae</taxon>
        <taxon>Promicromonospora</taxon>
    </lineage>
</organism>
<keyword evidence="2" id="KW-1185">Reference proteome</keyword>
<protein>
    <submittedName>
        <fullName evidence="1">DUF1684 domain-containing protein</fullName>
    </submittedName>
</protein>
<proteinExistence type="predicted"/>
<comment type="caution">
    <text evidence="1">The sequence shown here is derived from an EMBL/GenBank/DDBJ whole genome shotgun (WGS) entry which is preliminary data.</text>
</comment>
<dbReference type="InterPro" id="IPR012467">
    <property type="entry name" value="DUF1684"/>
</dbReference>
<sequence length="300" mass="31649">MTEAPHTATAGTTTIEADGAPAHVAWRAAREREVREPHGPLSPVALYWPTSQPRRLSGLPGEWWVADGTLFTQPAQGDTTVLAGDRVEPEGPTAVAVREGRGRVVGTFVPEGRAAAGAPDEHEVAVEVVLRTGRYGVRPRDPQAVTRTGTDSVPAFDYDPAWVLDVPVRWYDEPEQVTVGSARPGLVHHVEVLGEIDVVIGGRVASLALTGTLTSPVVVFSDEADDVAPWRVLRVTAPGEPDGTVGETTDASVAASGTLRLDLNRAVNLPYAFTDFGTSAAPLAGNHLPFAVTAGEKAPR</sequence>
<name>A0ABW5VUY7_9MICO</name>